<accession>A0A7W9SVW5</accession>
<evidence type="ECO:0000313" key="1">
    <source>
        <dbReference type="EMBL" id="MBB6053832.1"/>
    </source>
</evidence>
<dbReference type="RefSeq" id="WP_184203920.1">
    <property type="nucleotide sequence ID" value="NZ_JACHGW010000009.1"/>
</dbReference>
<reference evidence="1 2" key="1">
    <citation type="submission" date="2020-08" db="EMBL/GenBank/DDBJ databases">
        <title>Genomic Encyclopedia of Type Strains, Phase IV (KMG-IV): sequencing the most valuable type-strain genomes for metagenomic binning, comparative biology and taxonomic classification.</title>
        <authorList>
            <person name="Goeker M."/>
        </authorList>
    </citation>
    <scope>NUCLEOTIDE SEQUENCE [LARGE SCALE GENOMIC DNA]</scope>
    <source>
        <strain evidence="1 2">DSM 23562</strain>
    </source>
</reference>
<sequence>MPTPFDATTKELVRFQPEDWLALLGLPPEPCELVDADLATVSTEADRLIRVNSAKPYLVHIEFQSGHDGYSVPGRMLRYNVLAGEQTGLSVLSYVILLRPEADSPALTGIVERFRPDGSRYHLFEFSVIRLWKLTAAGILRGGLATLPLALLGDLSGTSPEEVVQQVAERLSTDIAPESIRKLWTSTYLLAGLRYAPEIAGKLLEKVAAQMKESMTYQKILADGREEGIAQGVVQGVAVGERRLFLKMASRRLGEPDAATLAKVELASALTIEKWAEALDQVETWSELVKA</sequence>
<gene>
    <name evidence="1" type="ORF">HNQ39_005679</name>
</gene>
<protein>
    <submittedName>
        <fullName evidence="1">Putative transposase YdaD</fullName>
    </submittedName>
</protein>
<keyword evidence="2" id="KW-1185">Reference proteome</keyword>
<evidence type="ECO:0000313" key="2">
    <source>
        <dbReference type="Proteomes" id="UP000520814"/>
    </source>
</evidence>
<comment type="caution">
    <text evidence="1">The sequence shown here is derived from an EMBL/GenBank/DDBJ whole genome shotgun (WGS) entry which is preliminary data.</text>
</comment>
<proteinExistence type="predicted"/>
<organism evidence="1 2">
    <name type="scientific">Armatimonas rosea</name>
    <dbReference type="NCBI Taxonomy" id="685828"/>
    <lineage>
        <taxon>Bacteria</taxon>
        <taxon>Bacillati</taxon>
        <taxon>Armatimonadota</taxon>
        <taxon>Armatimonadia</taxon>
        <taxon>Armatimonadales</taxon>
        <taxon>Armatimonadaceae</taxon>
        <taxon>Armatimonas</taxon>
    </lineage>
</organism>
<dbReference type="Proteomes" id="UP000520814">
    <property type="component" value="Unassembled WGS sequence"/>
</dbReference>
<dbReference type="EMBL" id="JACHGW010000009">
    <property type="protein sequence ID" value="MBB6053832.1"/>
    <property type="molecule type" value="Genomic_DNA"/>
</dbReference>
<name>A0A7W9SVW5_ARMRO</name>
<dbReference type="PANTHER" id="PTHR34613">
    <property type="entry name" value="SLL0800 PROTEIN"/>
    <property type="match status" value="1"/>
</dbReference>
<dbReference type="PANTHER" id="PTHR34613:SF1">
    <property type="entry name" value="SLL6017 PROTEIN"/>
    <property type="match status" value="1"/>
</dbReference>
<dbReference type="AlphaFoldDB" id="A0A7W9SVW5"/>